<dbReference type="PROSITE" id="PS00216">
    <property type="entry name" value="SUGAR_TRANSPORT_1"/>
    <property type="match status" value="1"/>
</dbReference>
<sequence length="584" mass="59775">MGIDLGLLALRLVLGFFLAGHGLQKVSHLFGGEGLDGGSREFADDGFRGGRLTALAAGGGQILAGVLFLFGALTPVAAATATGVMAVALTVKATKGLWVQHDGIEYPLVLVILSIALGLTGPGAWSVDALLGLTGLPGWVGLAAAALGLGGAAAVRLLLHRPVPTHPESRAVEMTVSPVRSRIRPRARLGRRGAFLAMALTFALLTTGGTLPIPLYTLWGAELGFDASVTTWIFAIYVLGTLLALVVAGGLSDQVGRRPLIIASVLITVASAVLFLIGGSVAVLLIARLLSGIGVGLITSAVTAGLAEAYEGENTATPQVVSTVANMGGLGLGPLLAGVFAQYLVMPTMLVFIVFLALTVIATVFALLLPETNRTADPSRLRARLNIGVPRSALGVYVRAAFAVVPTFTLLGLFSSLTPRFIAQSLDVHNLAVAGLATFVLFEIGVIAQLLGRRFAPRVIVLVGLPILIASLALVLIGFETEQLAIFAIGTVLGGFGAGLTFSGGLRAVGSAVPHALHARSVATYFVAAQGALAVPILTIGGLAAILPLQIATRIVLLAVIALAAVALIVNLVPARRTDGSPRE</sequence>
<feature type="transmembrane region" description="Helical" evidence="7">
    <location>
        <begin position="103"/>
        <end position="127"/>
    </location>
</feature>
<dbReference type="InterPro" id="IPR036259">
    <property type="entry name" value="MFS_trans_sf"/>
</dbReference>
<evidence type="ECO:0000256" key="2">
    <source>
        <dbReference type="ARBA" id="ARBA00022448"/>
    </source>
</evidence>
<dbReference type="Pfam" id="PF07681">
    <property type="entry name" value="DoxX"/>
    <property type="match status" value="1"/>
</dbReference>
<evidence type="ECO:0000256" key="4">
    <source>
        <dbReference type="ARBA" id="ARBA00022692"/>
    </source>
</evidence>
<keyword evidence="4 7" id="KW-0812">Transmembrane</keyword>
<feature type="transmembrane region" description="Helical" evidence="7">
    <location>
        <begin position="431"/>
        <end position="452"/>
    </location>
</feature>
<reference evidence="9" key="1">
    <citation type="submission" date="2021-03" db="EMBL/GenBank/DDBJ databases">
        <title>Microbacterium sp. nov., a novel actinobacterium isolated from cow dung.</title>
        <authorList>
            <person name="Zhang L."/>
        </authorList>
    </citation>
    <scope>NUCLEOTIDE SEQUENCE</scope>
    <source>
        <strain evidence="9">NEAU-LLB</strain>
    </source>
</reference>
<dbReference type="InterPro" id="IPR032808">
    <property type="entry name" value="DoxX"/>
</dbReference>
<dbReference type="Proteomes" id="UP000680132">
    <property type="component" value="Unassembled WGS sequence"/>
</dbReference>
<accession>A0A939QK32</accession>
<comment type="caution">
    <text evidence="9">The sequence shown here is derived from an EMBL/GenBank/DDBJ whole genome shotgun (WGS) entry which is preliminary data.</text>
</comment>
<dbReference type="EMBL" id="JAGFOA010000002">
    <property type="protein sequence ID" value="MBO3663147.1"/>
    <property type="molecule type" value="Genomic_DNA"/>
</dbReference>
<feature type="transmembrane region" description="Helical" evidence="7">
    <location>
        <begin position="485"/>
        <end position="510"/>
    </location>
</feature>
<dbReference type="PROSITE" id="PS50850">
    <property type="entry name" value="MFS"/>
    <property type="match status" value="1"/>
</dbReference>
<evidence type="ECO:0000313" key="9">
    <source>
        <dbReference type="EMBL" id="MBO3663147.1"/>
    </source>
</evidence>
<dbReference type="Pfam" id="PF07690">
    <property type="entry name" value="MFS_1"/>
    <property type="match status" value="1"/>
</dbReference>
<keyword evidence="2" id="KW-0813">Transport</keyword>
<dbReference type="Gene3D" id="1.20.1250.20">
    <property type="entry name" value="MFS general substrate transporter like domains"/>
    <property type="match status" value="1"/>
</dbReference>
<feature type="transmembrane region" description="Helical" evidence="7">
    <location>
        <begin position="522"/>
        <end position="545"/>
    </location>
</feature>
<evidence type="ECO:0000256" key="3">
    <source>
        <dbReference type="ARBA" id="ARBA00022475"/>
    </source>
</evidence>
<keyword evidence="10" id="KW-1185">Reference proteome</keyword>
<dbReference type="InterPro" id="IPR020846">
    <property type="entry name" value="MFS_dom"/>
</dbReference>
<feature type="transmembrane region" description="Helical" evidence="7">
    <location>
        <begin position="194"/>
        <end position="217"/>
    </location>
</feature>
<feature type="transmembrane region" description="Helical" evidence="7">
    <location>
        <begin position="139"/>
        <end position="159"/>
    </location>
</feature>
<keyword evidence="3" id="KW-1003">Cell membrane</keyword>
<gene>
    <name evidence="9" type="ORF">J5V96_06445</name>
</gene>
<feature type="transmembrane region" description="Helical" evidence="7">
    <location>
        <begin position="323"/>
        <end position="343"/>
    </location>
</feature>
<evidence type="ECO:0000256" key="5">
    <source>
        <dbReference type="ARBA" id="ARBA00022989"/>
    </source>
</evidence>
<feature type="transmembrane region" description="Helical" evidence="7">
    <location>
        <begin position="349"/>
        <end position="369"/>
    </location>
</feature>
<dbReference type="GO" id="GO:0005886">
    <property type="term" value="C:plasma membrane"/>
    <property type="evidence" value="ECO:0007669"/>
    <property type="project" value="UniProtKB-SubCell"/>
</dbReference>
<proteinExistence type="predicted"/>
<feature type="transmembrane region" description="Helical" evidence="7">
    <location>
        <begin position="551"/>
        <end position="573"/>
    </location>
</feature>
<feature type="transmembrane region" description="Helical" evidence="7">
    <location>
        <begin position="293"/>
        <end position="311"/>
    </location>
</feature>
<feature type="domain" description="Major facilitator superfamily (MFS) profile" evidence="8">
    <location>
        <begin position="194"/>
        <end position="577"/>
    </location>
</feature>
<evidence type="ECO:0000313" key="10">
    <source>
        <dbReference type="Proteomes" id="UP000680132"/>
    </source>
</evidence>
<feature type="transmembrane region" description="Helical" evidence="7">
    <location>
        <begin position="62"/>
        <end position="91"/>
    </location>
</feature>
<dbReference type="InterPro" id="IPR005829">
    <property type="entry name" value="Sugar_transporter_CS"/>
</dbReference>
<feature type="transmembrane region" description="Helical" evidence="7">
    <location>
        <begin position="459"/>
        <end position="479"/>
    </location>
</feature>
<dbReference type="PANTHER" id="PTHR23517:SF13">
    <property type="entry name" value="MAJOR FACILITATOR SUPERFAMILY MFS_1"/>
    <property type="match status" value="1"/>
</dbReference>
<evidence type="ECO:0000256" key="6">
    <source>
        <dbReference type="ARBA" id="ARBA00023136"/>
    </source>
</evidence>
<keyword evidence="5 7" id="KW-1133">Transmembrane helix</keyword>
<dbReference type="GO" id="GO:0022857">
    <property type="term" value="F:transmembrane transporter activity"/>
    <property type="evidence" value="ECO:0007669"/>
    <property type="project" value="InterPro"/>
</dbReference>
<comment type="subcellular location">
    <subcellularLocation>
        <location evidence="1">Cell membrane</location>
        <topology evidence="1">Multi-pass membrane protein</topology>
    </subcellularLocation>
</comment>
<feature type="transmembrane region" description="Helical" evidence="7">
    <location>
        <begin position="389"/>
        <end position="411"/>
    </location>
</feature>
<dbReference type="PANTHER" id="PTHR23517">
    <property type="entry name" value="RESISTANCE PROTEIN MDTM, PUTATIVE-RELATED-RELATED"/>
    <property type="match status" value="1"/>
</dbReference>
<evidence type="ECO:0000259" key="8">
    <source>
        <dbReference type="PROSITE" id="PS50850"/>
    </source>
</evidence>
<protein>
    <submittedName>
        <fullName evidence="9">MFS transporter</fullName>
    </submittedName>
</protein>
<name>A0A939QK32_9MICO</name>
<dbReference type="SUPFAM" id="SSF103473">
    <property type="entry name" value="MFS general substrate transporter"/>
    <property type="match status" value="1"/>
</dbReference>
<feature type="transmembrane region" description="Helical" evidence="7">
    <location>
        <begin position="229"/>
        <end position="248"/>
    </location>
</feature>
<evidence type="ECO:0000256" key="1">
    <source>
        <dbReference type="ARBA" id="ARBA00004651"/>
    </source>
</evidence>
<feature type="transmembrane region" description="Helical" evidence="7">
    <location>
        <begin position="260"/>
        <end position="287"/>
    </location>
</feature>
<dbReference type="InterPro" id="IPR050171">
    <property type="entry name" value="MFS_Transporters"/>
</dbReference>
<dbReference type="InterPro" id="IPR011701">
    <property type="entry name" value="MFS"/>
</dbReference>
<organism evidence="9 10">
    <name type="scientific">Microbacterium stercoris</name>
    <dbReference type="NCBI Taxonomy" id="2820289"/>
    <lineage>
        <taxon>Bacteria</taxon>
        <taxon>Bacillati</taxon>
        <taxon>Actinomycetota</taxon>
        <taxon>Actinomycetes</taxon>
        <taxon>Micrococcales</taxon>
        <taxon>Microbacteriaceae</taxon>
        <taxon>Microbacterium</taxon>
    </lineage>
</organism>
<dbReference type="AlphaFoldDB" id="A0A939QK32"/>
<keyword evidence="6 7" id="KW-0472">Membrane</keyword>
<dbReference type="RefSeq" id="WP_208501855.1">
    <property type="nucleotide sequence ID" value="NZ_JAGFOA010000002.1"/>
</dbReference>
<evidence type="ECO:0000256" key="7">
    <source>
        <dbReference type="SAM" id="Phobius"/>
    </source>
</evidence>